<protein>
    <recommendedName>
        <fullName evidence="5">ParB-like N-terminal domain-containing protein</fullName>
    </recommendedName>
</protein>
<evidence type="ECO:0000256" key="2">
    <source>
        <dbReference type="ARBA" id="ARBA00022829"/>
    </source>
</evidence>
<dbReference type="AlphaFoldDB" id="A0A1G2LPP6"/>
<keyword evidence="2" id="KW-0159">Chromosome partition</keyword>
<dbReference type="PANTHER" id="PTHR33375:SF1">
    <property type="entry name" value="CHROMOSOME-PARTITIONING PROTEIN PARB-RELATED"/>
    <property type="match status" value="1"/>
</dbReference>
<name>A0A1G2LPP6_9BACT</name>
<dbReference type="Gene3D" id="1.10.10.2830">
    <property type="match status" value="1"/>
</dbReference>
<dbReference type="GO" id="GO:0003677">
    <property type="term" value="F:DNA binding"/>
    <property type="evidence" value="ECO:0007669"/>
    <property type="project" value="UniProtKB-KW"/>
</dbReference>
<dbReference type="FunFam" id="1.10.10.2830:FF:000001">
    <property type="entry name" value="Chromosome partitioning protein ParB"/>
    <property type="match status" value="1"/>
</dbReference>
<sequence length="382" mass="43673">MNPLGRGLESLIPQNQEENNEANRHLADDILSYQENLHEPIHGIRFASETIASIIEEPKITTAEFRESPKFTLGRPGAGLTERKREDNFYAPPKTGKMPDLNTGALKTGDSIFWIEIEKIETNPFQPRREFEENALASLADSIKNYGILQPLLVSKHEEETSRGLSVKYQLIAGERRWRAASLAGLREVPVIIRKDKLHDRLKLELALIENVQREDLNPVERALAFKQLVDNFRLTQKEISEKIGKSREYVTNSLRLLTLPDEARDLIQQNIISEGHGRALLMLSGNTEKQKQLLQEILESKINVREAEFTARALLGHHHVAHRKDIAKLEFEDRAWQKQLEDALGTRVSLVKMDGGKGKIIVEFYSEEELQNILDKMIREV</sequence>
<dbReference type="InterPro" id="IPR003115">
    <property type="entry name" value="ParB_N"/>
</dbReference>
<dbReference type="SMART" id="SM00470">
    <property type="entry name" value="ParB"/>
    <property type="match status" value="1"/>
</dbReference>
<dbReference type="InterPro" id="IPR050336">
    <property type="entry name" value="Chromosome_partition/occlusion"/>
</dbReference>
<dbReference type="InterPro" id="IPR004437">
    <property type="entry name" value="ParB/RepB/Spo0J"/>
</dbReference>
<dbReference type="Proteomes" id="UP000177171">
    <property type="component" value="Unassembled WGS sequence"/>
</dbReference>
<gene>
    <name evidence="6" type="ORF">A3G49_06870</name>
</gene>
<evidence type="ECO:0000313" key="7">
    <source>
        <dbReference type="Proteomes" id="UP000177171"/>
    </source>
</evidence>
<dbReference type="InterPro" id="IPR041468">
    <property type="entry name" value="HTH_ParB/Spo0J"/>
</dbReference>
<dbReference type="GO" id="GO:0007059">
    <property type="term" value="P:chromosome segregation"/>
    <property type="evidence" value="ECO:0007669"/>
    <property type="project" value="UniProtKB-KW"/>
</dbReference>
<accession>A0A1G2LPP6</accession>
<dbReference type="CDD" id="cd16393">
    <property type="entry name" value="SPO0J_N"/>
    <property type="match status" value="1"/>
</dbReference>
<evidence type="ECO:0000256" key="1">
    <source>
        <dbReference type="ARBA" id="ARBA00006295"/>
    </source>
</evidence>
<dbReference type="PANTHER" id="PTHR33375">
    <property type="entry name" value="CHROMOSOME-PARTITIONING PROTEIN PARB-RELATED"/>
    <property type="match status" value="1"/>
</dbReference>
<dbReference type="InterPro" id="IPR036086">
    <property type="entry name" value="ParB/Sulfiredoxin_sf"/>
</dbReference>
<dbReference type="EMBL" id="MHQY01000026">
    <property type="protein sequence ID" value="OHA13494.1"/>
    <property type="molecule type" value="Genomic_DNA"/>
</dbReference>
<dbReference type="InterPro" id="IPR057240">
    <property type="entry name" value="ParB_dimer_C"/>
</dbReference>
<dbReference type="SUPFAM" id="SSF110849">
    <property type="entry name" value="ParB/Sulfiredoxin"/>
    <property type="match status" value="1"/>
</dbReference>
<dbReference type="SUPFAM" id="SSF109709">
    <property type="entry name" value="KorB DNA-binding domain-like"/>
    <property type="match status" value="1"/>
</dbReference>
<evidence type="ECO:0000256" key="4">
    <source>
        <dbReference type="SAM" id="MobiDB-lite"/>
    </source>
</evidence>
<keyword evidence="3" id="KW-0238">DNA-binding</keyword>
<dbReference type="NCBIfam" id="TIGR00180">
    <property type="entry name" value="parB_part"/>
    <property type="match status" value="1"/>
</dbReference>
<dbReference type="GO" id="GO:0005694">
    <property type="term" value="C:chromosome"/>
    <property type="evidence" value="ECO:0007669"/>
    <property type="project" value="TreeGrafter"/>
</dbReference>
<reference evidence="6 7" key="1">
    <citation type="journal article" date="2016" name="Nat. Commun.">
        <title>Thousands of microbial genomes shed light on interconnected biogeochemical processes in an aquifer system.</title>
        <authorList>
            <person name="Anantharaman K."/>
            <person name="Brown C.T."/>
            <person name="Hug L.A."/>
            <person name="Sharon I."/>
            <person name="Castelle C.J."/>
            <person name="Probst A.J."/>
            <person name="Thomas B.C."/>
            <person name="Singh A."/>
            <person name="Wilkins M.J."/>
            <person name="Karaoz U."/>
            <person name="Brodie E.L."/>
            <person name="Williams K.H."/>
            <person name="Hubbard S.S."/>
            <person name="Banfield J.F."/>
        </authorList>
    </citation>
    <scope>NUCLEOTIDE SEQUENCE [LARGE SCALE GENOMIC DNA]</scope>
</reference>
<evidence type="ECO:0000256" key="3">
    <source>
        <dbReference type="ARBA" id="ARBA00023125"/>
    </source>
</evidence>
<dbReference type="Pfam" id="PF02195">
    <property type="entry name" value="ParB_N"/>
    <property type="match status" value="1"/>
</dbReference>
<evidence type="ECO:0000259" key="5">
    <source>
        <dbReference type="SMART" id="SM00470"/>
    </source>
</evidence>
<dbReference type="FunFam" id="3.90.1530.30:FF:000001">
    <property type="entry name" value="Chromosome partitioning protein ParB"/>
    <property type="match status" value="1"/>
</dbReference>
<feature type="region of interest" description="Disordered" evidence="4">
    <location>
        <begin position="66"/>
        <end position="102"/>
    </location>
</feature>
<dbReference type="Pfam" id="PF17762">
    <property type="entry name" value="HTH_ParB"/>
    <property type="match status" value="1"/>
</dbReference>
<dbReference type="Gene3D" id="3.90.1530.30">
    <property type="match status" value="1"/>
</dbReference>
<organism evidence="6 7">
    <name type="scientific">Candidatus Sungbacteria bacterium RIFCSPLOWO2_12_FULL_41_11</name>
    <dbReference type="NCBI Taxonomy" id="1802286"/>
    <lineage>
        <taxon>Bacteria</taxon>
        <taxon>Candidatus Sungiibacteriota</taxon>
    </lineage>
</organism>
<proteinExistence type="inferred from homology"/>
<comment type="similarity">
    <text evidence="1">Belongs to the ParB family.</text>
</comment>
<dbReference type="Pfam" id="PF23552">
    <property type="entry name" value="ParB_C"/>
    <property type="match status" value="1"/>
</dbReference>
<evidence type="ECO:0000313" key="6">
    <source>
        <dbReference type="EMBL" id="OHA13494.1"/>
    </source>
</evidence>
<feature type="domain" description="ParB-like N-terminal" evidence="5">
    <location>
        <begin position="113"/>
        <end position="212"/>
    </location>
</feature>
<comment type="caution">
    <text evidence="6">The sequence shown here is derived from an EMBL/GenBank/DDBJ whole genome shotgun (WGS) entry which is preliminary data.</text>
</comment>